<dbReference type="PRINTS" id="PR00704">
    <property type="entry name" value="CALPAIN"/>
</dbReference>
<feature type="compositionally biased region" description="Basic and acidic residues" evidence="4">
    <location>
        <begin position="15"/>
        <end position="49"/>
    </location>
</feature>
<feature type="region of interest" description="Disordered" evidence="4">
    <location>
        <begin position="1"/>
        <end position="50"/>
    </location>
</feature>
<dbReference type="InterPro" id="IPR000169">
    <property type="entry name" value="Pept_cys_AS"/>
</dbReference>
<dbReference type="OrthoDB" id="424753at2759"/>
<dbReference type="Pfam" id="PF00648">
    <property type="entry name" value="Peptidase_C2"/>
    <property type="match status" value="2"/>
</dbReference>
<dbReference type="InterPro" id="IPR001300">
    <property type="entry name" value="Peptidase_C2_calpain_cat"/>
</dbReference>
<evidence type="ECO:0000256" key="3">
    <source>
        <dbReference type="PROSITE-ProRule" id="PRU00239"/>
    </source>
</evidence>
<dbReference type="GO" id="GO:0006508">
    <property type="term" value="P:proteolysis"/>
    <property type="evidence" value="ECO:0007669"/>
    <property type="project" value="UniProtKB-KW"/>
</dbReference>
<dbReference type="STRING" id="2316362.A0A4Q2DTU6"/>
<feature type="domain" description="Calpain catalytic" evidence="5">
    <location>
        <begin position="117"/>
        <end position="441"/>
    </location>
</feature>
<dbReference type="AlphaFoldDB" id="A0A4Q2DTU6"/>
<keyword evidence="3" id="KW-0378">Hydrolase</keyword>
<dbReference type="InterPro" id="IPR022684">
    <property type="entry name" value="Calpain_cysteine_protease"/>
</dbReference>
<keyword evidence="3" id="KW-0645">Protease</keyword>
<evidence type="ECO:0000313" key="6">
    <source>
        <dbReference type="EMBL" id="RXW23950.1"/>
    </source>
</evidence>
<dbReference type="PANTHER" id="PTHR10183:SF425">
    <property type="entry name" value="CALPAIN-5"/>
    <property type="match status" value="1"/>
</dbReference>
<dbReference type="PANTHER" id="PTHR10183">
    <property type="entry name" value="CALPAIN"/>
    <property type="match status" value="1"/>
</dbReference>
<sequence>MADNTIRRSSTSITLREEPQKDKDLKEKGKEMDEKGKVKGEEKGKEKAEQLPGLLVTSNLKEVIDECRSQVETIAKECRANNTKFRDLDFDLLNDRWSCLIGLDWTVAPRYPSGVMRVTEVFDNPKFFKADGAPSSDDISQGGLGDCWFLCALATISNIPRLVHEVCVARDEEVGVYGFVFYKDNGWVSVVIDESVHVLFIFGSADFPDPYITSRATIINSNSLLCTNAPKWDELSKEEQDLYSDREQFNNLTRKAGKNLTFAKSGAQGETWVPLIEKAYAKFYGNYSYLQGGYPREAIEDLTGGVASLFMTTDILDRDKFWEEQLLKANEDRLFSCYFPGLNGPDGEERSDIRVQGLYGNHAYSVLRARECNGKRFVVVRNPWGESEWTGPWSDGSKEWKGEWLKILPDLEHRFGDDGQFVMEYSDFLDCFTHIDRTLLFDSSWTAQSKWLQVPVSADPIPWSYGNISCT</sequence>
<dbReference type="EMBL" id="SDEE01000029">
    <property type="protein sequence ID" value="RXW23950.1"/>
    <property type="molecule type" value="Genomic_DNA"/>
</dbReference>
<evidence type="ECO:0000313" key="7">
    <source>
        <dbReference type="Proteomes" id="UP000290288"/>
    </source>
</evidence>
<evidence type="ECO:0000256" key="1">
    <source>
        <dbReference type="ARBA" id="ARBA00007623"/>
    </source>
</evidence>
<comment type="caution">
    <text evidence="6">The sequence shown here is derived from an EMBL/GenBank/DDBJ whole genome shotgun (WGS) entry which is preliminary data.</text>
</comment>
<keyword evidence="3" id="KW-0788">Thiol protease</keyword>
<reference evidence="6 7" key="1">
    <citation type="submission" date="2019-01" db="EMBL/GenBank/DDBJ databases">
        <title>Draft genome sequence of Psathyrella aberdarensis IHI B618.</title>
        <authorList>
            <person name="Buettner E."/>
            <person name="Kellner H."/>
        </authorList>
    </citation>
    <scope>NUCLEOTIDE SEQUENCE [LARGE SCALE GENOMIC DNA]</scope>
    <source>
        <strain evidence="6 7">IHI B618</strain>
    </source>
</reference>
<dbReference type="Gene3D" id="3.90.70.10">
    <property type="entry name" value="Cysteine proteinases"/>
    <property type="match status" value="1"/>
</dbReference>
<evidence type="ECO:0000256" key="2">
    <source>
        <dbReference type="PIRSR" id="PIRSR622684-1"/>
    </source>
</evidence>
<dbReference type="GO" id="GO:0004198">
    <property type="term" value="F:calcium-dependent cysteine-type endopeptidase activity"/>
    <property type="evidence" value="ECO:0007669"/>
    <property type="project" value="InterPro"/>
</dbReference>
<gene>
    <name evidence="6" type="ORF">EST38_g1921</name>
</gene>
<evidence type="ECO:0000259" key="5">
    <source>
        <dbReference type="PROSITE" id="PS50203"/>
    </source>
</evidence>
<dbReference type="PROSITE" id="PS00139">
    <property type="entry name" value="THIOL_PROTEASE_CYS"/>
    <property type="match status" value="1"/>
</dbReference>
<proteinExistence type="inferred from homology"/>
<protein>
    <recommendedName>
        <fullName evidence="5">Calpain catalytic domain-containing protein</fullName>
    </recommendedName>
</protein>
<dbReference type="SMART" id="SM00230">
    <property type="entry name" value="CysPc"/>
    <property type="match status" value="1"/>
</dbReference>
<evidence type="ECO:0000256" key="4">
    <source>
        <dbReference type="SAM" id="MobiDB-lite"/>
    </source>
</evidence>
<comment type="similarity">
    <text evidence="1">Belongs to the peptidase C2 family.</text>
</comment>
<keyword evidence="7" id="KW-1185">Reference proteome</keyword>
<dbReference type="Proteomes" id="UP000290288">
    <property type="component" value="Unassembled WGS sequence"/>
</dbReference>
<dbReference type="SUPFAM" id="SSF54001">
    <property type="entry name" value="Cysteine proteinases"/>
    <property type="match status" value="1"/>
</dbReference>
<dbReference type="PROSITE" id="PS50203">
    <property type="entry name" value="CALPAIN_CAT"/>
    <property type="match status" value="1"/>
</dbReference>
<name>A0A4Q2DTU6_9AGAR</name>
<feature type="active site" evidence="2 3">
    <location>
        <position position="147"/>
    </location>
</feature>
<dbReference type="InterPro" id="IPR038765">
    <property type="entry name" value="Papain-like_cys_pep_sf"/>
</dbReference>
<feature type="active site" evidence="2 3">
    <location>
        <position position="362"/>
    </location>
</feature>
<accession>A0A4Q2DTU6</accession>
<feature type="active site" evidence="2 3">
    <location>
        <position position="382"/>
    </location>
</feature>
<organism evidence="6 7">
    <name type="scientific">Candolleomyces aberdarensis</name>
    <dbReference type="NCBI Taxonomy" id="2316362"/>
    <lineage>
        <taxon>Eukaryota</taxon>
        <taxon>Fungi</taxon>
        <taxon>Dikarya</taxon>
        <taxon>Basidiomycota</taxon>
        <taxon>Agaricomycotina</taxon>
        <taxon>Agaricomycetes</taxon>
        <taxon>Agaricomycetidae</taxon>
        <taxon>Agaricales</taxon>
        <taxon>Agaricineae</taxon>
        <taxon>Psathyrellaceae</taxon>
        <taxon>Candolleomyces</taxon>
    </lineage>
</organism>